<protein>
    <submittedName>
        <fullName evidence="1">ParB-like nuclease domain-containing protein</fullName>
    </submittedName>
</protein>
<gene>
    <name evidence="1" type="ORF">SAMN04488056_111185</name>
</gene>
<evidence type="ECO:0000313" key="1">
    <source>
        <dbReference type="EMBL" id="SFO72624.1"/>
    </source>
</evidence>
<dbReference type="Proteomes" id="UP000199236">
    <property type="component" value="Unassembled WGS sequence"/>
</dbReference>
<dbReference type="CDD" id="cd16387">
    <property type="entry name" value="ParB_N_Srx"/>
    <property type="match status" value="1"/>
</dbReference>
<dbReference type="EMBL" id="FOVR01000011">
    <property type="protein sequence ID" value="SFO72624.1"/>
    <property type="molecule type" value="Genomic_DNA"/>
</dbReference>
<dbReference type="AlphaFoldDB" id="A0A1I5JII3"/>
<keyword evidence="2" id="KW-1185">Reference proteome</keyword>
<accession>A0A1I5JII3</accession>
<name>A0A1I5JII3_9HYPH</name>
<organism evidence="1 2">
    <name type="scientific">Cohaesibacter marisflavi</name>
    <dbReference type="NCBI Taxonomy" id="655353"/>
    <lineage>
        <taxon>Bacteria</taxon>
        <taxon>Pseudomonadati</taxon>
        <taxon>Pseudomonadota</taxon>
        <taxon>Alphaproteobacteria</taxon>
        <taxon>Hyphomicrobiales</taxon>
        <taxon>Cohaesibacteraceae</taxon>
    </lineage>
</organism>
<dbReference type="OrthoDB" id="7353482at2"/>
<reference evidence="1 2" key="1">
    <citation type="submission" date="2016-10" db="EMBL/GenBank/DDBJ databases">
        <authorList>
            <person name="de Groot N.N."/>
        </authorList>
    </citation>
    <scope>NUCLEOTIDE SEQUENCE [LARGE SCALE GENOMIC DNA]</scope>
    <source>
        <strain evidence="1 2">CGMCC 1.9157</strain>
    </source>
</reference>
<dbReference type="RefSeq" id="WP_090074672.1">
    <property type="nucleotide sequence ID" value="NZ_FOVR01000011.1"/>
</dbReference>
<dbReference type="InterPro" id="IPR036086">
    <property type="entry name" value="ParB/Sulfiredoxin_sf"/>
</dbReference>
<sequence>MPNTPNIPTEPPSADDELSEAIAKLTEEAAKGTREDRPDRLSIADIIECPEAFNVRGEDPAEHHLTELKRALERMTDLDPVLILPCGDSFVLIDGHHRLEAYRRDEERTDIPVRYFEGSIEKAVLEAARINAKAVLPLNNQQRQNLAWRLDLTGRYTKPQVMEAAGISDGQIAIMRRAKRKLGSQASEFDAWWKAKRAADGNPNSWTEQEDIDAWRQHRAQVIADKLAKTFGPKLSGNPTIAALALEIHFGRKLADLTQELIDICQDELEEDDEDTDF</sequence>
<dbReference type="STRING" id="655353.SAMN04488056_111185"/>
<dbReference type="SUPFAM" id="SSF110849">
    <property type="entry name" value="ParB/Sulfiredoxin"/>
    <property type="match status" value="1"/>
</dbReference>
<proteinExistence type="predicted"/>
<evidence type="ECO:0000313" key="2">
    <source>
        <dbReference type="Proteomes" id="UP000199236"/>
    </source>
</evidence>